<dbReference type="RefSeq" id="WP_089274831.1">
    <property type="nucleotide sequence ID" value="NZ_FZOC01000005.1"/>
</dbReference>
<gene>
    <name evidence="3" type="ORF">SAMN04488503_2630</name>
</gene>
<dbReference type="CDD" id="cd10456">
    <property type="entry name" value="GIY-YIG_UPF0213"/>
    <property type="match status" value="1"/>
</dbReference>
<evidence type="ECO:0000259" key="2">
    <source>
        <dbReference type="PROSITE" id="PS50164"/>
    </source>
</evidence>
<reference evidence="3 4" key="1">
    <citation type="submission" date="2017-06" db="EMBL/GenBank/DDBJ databases">
        <authorList>
            <person name="Kim H.J."/>
            <person name="Triplett B.A."/>
        </authorList>
    </citation>
    <scope>NUCLEOTIDE SEQUENCE [LARGE SCALE GENOMIC DNA]</scope>
    <source>
        <strain evidence="3 4">DSM 13116</strain>
    </source>
</reference>
<comment type="similarity">
    <text evidence="1">Belongs to the UPF0213 family.</text>
</comment>
<dbReference type="SUPFAM" id="SSF82771">
    <property type="entry name" value="GIY-YIG endonuclease"/>
    <property type="match status" value="1"/>
</dbReference>
<dbReference type="InterPro" id="IPR035901">
    <property type="entry name" value="GIY-YIG_endonuc_sf"/>
</dbReference>
<dbReference type="Proteomes" id="UP000198324">
    <property type="component" value="Unassembled WGS sequence"/>
</dbReference>
<dbReference type="PANTHER" id="PTHR34477">
    <property type="entry name" value="UPF0213 PROTEIN YHBQ"/>
    <property type="match status" value="1"/>
</dbReference>
<dbReference type="GO" id="GO:0004519">
    <property type="term" value="F:endonuclease activity"/>
    <property type="evidence" value="ECO:0007669"/>
    <property type="project" value="UniProtKB-KW"/>
</dbReference>
<evidence type="ECO:0000256" key="1">
    <source>
        <dbReference type="ARBA" id="ARBA00007435"/>
    </source>
</evidence>
<dbReference type="AlphaFoldDB" id="A0A239BL40"/>
<dbReference type="OrthoDB" id="287318at2"/>
<organism evidence="3 4">
    <name type="scientific">Humidesulfovibrio mexicanus</name>
    <dbReference type="NCBI Taxonomy" id="147047"/>
    <lineage>
        <taxon>Bacteria</taxon>
        <taxon>Pseudomonadati</taxon>
        <taxon>Thermodesulfobacteriota</taxon>
        <taxon>Desulfovibrionia</taxon>
        <taxon>Desulfovibrionales</taxon>
        <taxon>Desulfovibrionaceae</taxon>
        <taxon>Humidesulfovibrio</taxon>
    </lineage>
</organism>
<dbReference type="PROSITE" id="PS50164">
    <property type="entry name" value="GIY_YIG"/>
    <property type="match status" value="1"/>
</dbReference>
<evidence type="ECO:0000313" key="4">
    <source>
        <dbReference type="Proteomes" id="UP000198324"/>
    </source>
</evidence>
<sequence>MPASLWHAYLLFCADGTLYCGVTTDLSRRLAAHNAGTAAKYTRARLPVRLAASAPCADKSAALRLELAVKKRPRARKMDFLLAQPGGRAYGECSHGENAHGAGT</sequence>
<proteinExistence type="inferred from homology"/>
<accession>A0A239BL40</accession>
<dbReference type="InterPro" id="IPR000305">
    <property type="entry name" value="GIY-YIG_endonuc"/>
</dbReference>
<dbReference type="PANTHER" id="PTHR34477:SF1">
    <property type="entry name" value="UPF0213 PROTEIN YHBQ"/>
    <property type="match status" value="1"/>
</dbReference>
<protein>
    <submittedName>
        <fullName evidence="3">Putative endonuclease</fullName>
    </submittedName>
</protein>
<dbReference type="Pfam" id="PF01541">
    <property type="entry name" value="GIY-YIG"/>
    <property type="match status" value="1"/>
</dbReference>
<evidence type="ECO:0000313" key="3">
    <source>
        <dbReference type="EMBL" id="SNS08088.1"/>
    </source>
</evidence>
<keyword evidence="3" id="KW-0378">Hydrolase</keyword>
<keyword evidence="3" id="KW-0255">Endonuclease</keyword>
<dbReference type="Gene3D" id="3.40.1440.10">
    <property type="entry name" value="GIY-YIG endonuclease"/>
    <property type="match status" value="1"/>
</dbReference>
<dbReference type="EMBL" id="FZOC01000005">
    <property type="protein sequence ID" value="SNS08088.1"/>
    <property type="molecule type" value="Genomic_DNA"/>
</dbReference>
<keyword evidence="4" id="KW-1185">Reference proteome</keyword>
<name>A0A239BL40_9BACT</name>
<dbReference type="InterPro" id="IPR050190">
    <property type="entry name" value="UPF0213_domain"/>
</dbReference>
<feature type="domain" description="GIY-YIG" evidence="2">
    <location>
        <begin position="4"/>
        <end position="82"/>
    </location>
</feature>
<keyword evidence="3" id="KW-0540">Nuclease</keyword>